<feature type="transmembrane region" description="Helical" evidence="1">
    <location>
        <begin position="144"/>
        <end position="169"/>
    </location>
</feature>
<accession>K3WCA0</accession>
<dbReference type="InParanoid" id="K3WCA0"/>
<evidence type="ECO:0000313" key="2">
    <source>
        <dbReference type="EnsemblProtists" id="PYU1_T002591"/>
    </source>
</evidence>
<sequence>MKTTNYDNGDFWLLPEIDTAPKVLASMLLVLFACGYFALVVFMLFFRHKVAAVKRKAYSHAIRSDHVNPFKSFQKIGSRKDSSVKARNVFFDVPKLTFQSIALVTYLKKGFPIPIIVFYATMLSFNWLISFYRFQRTSMDTSMVIPRLFYIFDLFFAVFAPTAVIIYAYSNFEFDYAAFRTKEETIPAGIFDRIARLYTDPAQISIFRLGFYHLLFKTGSTTFVKCGLLFISQYKWTKIILYLIRTNHAHQRQIEIPHIKKKVKQSRQDLFFGVTLFICFGAALFAYTIVAVETSKANCKPYPNYPRTFDEWINPPDATEELSLVAKEGQLKMIQLINHALPAFPDALRACKNLEQIILLYTKTEIIPDWAKELKYLDYLHIEGDFTGRNLKYVPSDLFSNMKNLRFIHTGIIPLLTSYPSLAGLHKLQYLAIVAPYSMQELPSLDDATSLISLAIVGTHHIKRLPSFHAAKKLRSFGLFYRNEMCCNGYMNGICDLTDFQCKKRADESEAGASPASESTSPLSARAECKAAENIDVMVFALTTATDPTCQQRAKQMIRLQSELVIRPSMPSIPMVLAFLFSGTDMLAQAFIQVYPTYFANALMNTTNLDDGDFWLLPETDMGLKVIATMLLKVLFDIPKLTFQSLTLVAYLRKGLPIPMIALYAPMLSFNWTISFYRFQRTSLDHSLILTRFFYVFDLFFAVFAPLVVIVYAKYNFHFGYATWHTREESIPAGTFDRVARMFADPTQMSMFLVGFDHLLLKSFSSVFIKCGFLFISNYKWLKIVIFLIRTNHARQRQWRMSTKNCSPYPRCVVISYRWYAGESGCPCATYINRKTSPRTFAEWVNPVDVTNELGMVAREG</sequence>
<feature type="transmembrane region" description="Helical" evidence="1">
    <location>
        <begin position="270"/>
        <end position="290"/>
    </location>
</feature>
<dbReference type="eggNOG" id="ENOG502SMM0">
    <property type="taxonomic scope" value="Eukaryota"/>
</dbReference>
<feature type="transmembrane region" description="Helical" evidence="1">
    <location>
        <begin position="689"/>
        <end position="713"/>
    </location>
</feature>
<dbReference type="HOGENOM" id="CLU_332491_0_0_1"/>
<dbReference type="EnsemblProtists" id="PYU1_T002591">
    <property type="protein sequence ID" value="PYU1_T002591"/>
    <property type="gene ID" value="PYU1_G002588"/>
</dbReference>
<keyword evidence="1" id="KW-0472">Membrane</keyword>
<evidence type="ECO:0000256" key="1">
    <source>
        <dbReference type="SAM" id="Phobius"/>
    </source>
</evidence>
<keyword evidence="3" id="KW-1185">Reference proteome</keyword>
<feature type="transmembrane region" description="Helical" evidence="1">
    <location>
        <begin position="656"/>
        <end position="677"/>
    </location>
</feature>
<dbReference type="SUPFAM" id="SSF52058">
    <property type="entry name" value="L domain-like"/>
    <property type="match status" value="1"/>
</dbReference>
<feature type="transmembrane region" description="Helical" evidence="1">
    <location>
        <begin position="113"/>
        <end position="132"/>
    </location>
</feature>
<protein>
    <submittedName>
        <fullName evidence="2">Uncharacterized protein</fullName>
    </submittedName>
</protein>
<evidence type="ECO:0000313" key="3">
    <source>
        <dbReference type="Proteomes" id="UP000019132"/>
    </source>
</evidence>
<keyword evidence="1" id="KW-1133">Transmembrane helix</keyword>
<reference evidence="3" key="1">
    <citation type="journal article" date="2010" name="Genome Biol.">
        <title>Genome sequence of the necrotrophic plant pathogen Pythium ultimum reveals original pathogenicity mechanisms and effector repertoire.</title>
        <authorList>
            <person name="Levesque C.A."/>
            <person name="Brouwer H."/>
            <person name="Cano L."/>
            <person name="Hamilton J.P."/>
            <person name="Holt C."/>
            <person name="Huitema E."/>
            <person name="Raffaele S."/>
            <person name="Robideau G.P."/>
            <person name="Thines M."/>
            <person name="Win J."/>
            <person name="Zerillo M.M."/>
            <person name="Beakes G.W."/>
            <person name="Boore J.L."/>
            <person name="Busam D."/>
            <person name="Dumas B."/>
            <person name="Ferriera S."/>
            <person name="Fuerstenberg S.I."/>
            <person name="Gachon C.M."/>
            <person name="Gaulin E."/>
            <person name="Govers F."/>
            <person name="Grenville-Briggs L."/>
            <person name="Horner N."/>
            <person name="Hostetler J."/>
            <person name="Jiang R.H."/>
            <person name="Johnson J."/>
            <person name="Krajaejun T."/>
            <person name="Lin H."/>
            <person name="Meijer H.J."/>
            <person name="Moore B."/>
            <person name="Morris P."/>
            <person name="Phuntmart V."/>
            <person name="Puiu D."/>
            <person name="Shetty J."/>
            <person name="Stajich J.E."/>
            <person name="Tripathy S."/>
            <person name="Wawra S."/>
            <person name="van West P."/>
            <person name="Whitty B.R."/>
            <person name="Coutinho P.M."/>
            <person name="Henrissat B."/>
            <person name="Martin F."/>
            <person name="Thomas P.D."/>
            <person name="Tyler B.M."/>
            <person name="De Vries R.P."/>
            <person name="Kamoun S."/>
            <person name="Yandell M."/>
            <person name="Tisserat N."/>
            <person name="Buell C.R."/>
        </authorList>
    </citation>
    <scope>NUCLEOTIDE SEQUENCE</scope>
    <source>
        <strain evidence="3">DAOM:BR144</strain>
    </source>
</reference>
<proteinExistence type="predicted"/>
<dbReference type="Proteomes" id="UP000019132">
    <property type="component" value="Unassembled WGS sequence"/>
</dbReference>
<dbReference type="PROSITE" id="PS51257">
    <property type="entry name" value="PROKAR_LIPOPROTEIN"/>
    <property type="match status" value="1"/>
</dbReference>
<organism evidence="2 3">
    <name type="scientific">Globisporangium ultimum (strain ATCC 200006 / CBS 805.95 / DAOM BR144)</name>
    <name type="common">Pythium ultimum</name>
    <dbReference type="NCBI Taxonomy" id="431595"/>
    <lineage>
        <taxon>Eukaryota</taxon>
        <taxon>Sar</taxon>
        <taxon>Stramenopiles</taxon>
        <taxon>Oomycota</taxon>
        <taxon>Peronosporomycetes</taxon>
        <taxon>Pythiales</taxon>
        <taxon>Pythiaceae</taxon>
        <taxon>Globisporangium</taxon>
    </lineage>
</organism>
<dbReference type="Gene3D" id="3.80.10.10">
    <property type="entry name" value="Ribonuclease Inhibitor"/>
    <property type="match status" value="1"/>
</dbReference>
<dbReference type="InterPro" id="IPR032675">
    <property type="entry name" value="LRR_dom_sf"/>
</dbReference>
<reference evidence="2" key="3">
    <citation type="submission" date="2014-11" db="UniProtKB">
        <authorList>
            <consortium name="EnsemblProtists"/>
        </authorList>
    </citation>
    <scope>IDENTIFICATION</scope>
    <source>
        <strain evidence="2">DAOM BR144</strain>
    </source>
</reference>
<dbReference type="AlphaFoldDB" id="K3WCA0"/>
<feature type="transmembrane region" description="Helical" evidence="1">
    <location>
        <begin position="767"/>
        <end position="789"/>
    </location>
</feature>
<reference evidence="3" key="2">
    <citation type="submission" date="2010-04" db="EMBL/GenBank/DDBJ databases">
        <authorList>
            <person name="Buell R."/>
            <person name="Hamilton J."/>
            <person name="Hostetler J."/>
        </authorList>
    </citation>
    <scope>NUCLEOTIDE SEQUENCE [LARGE SCALE GENOMIC DNA]</scope>
    <source>
        <strain evidence="3">DAOM:BR144</strain>
    </source>
</reference>
<dbReference type="VEuPathDB" id="FungiDB:PYU1_G002588"/>
<name>K3WCA0_GLOUD</name>
<keyword evidence="1" id="KW-0812">Transmembrane</keyword>
<feature type="transmembrane region" description="Helical" evidence="1">
    <location>
        <begin position="23"/>
        <end position="46"/>
    </location>
</feature>